<protein>
    <submittedName>
        <fullName evidence="1">Flagellar biosynthesis regulatory protein FlaF</fullName>
    </submittedName>
</protein>
<keyword evidence="2" id="KW-1185">Reference proteome</keyword>
<dbReference type="AlphaFoldDB" id="A0A3A8AR13"/>
<dbReference type="Pfam" id="PF07309">
    <property type="entry name" value="FlaF"/>
    <property type="match status" value="1"/>
</dbReference>
<accession>A0A3A8AR13</accession>
<gene>
    <name evidence="1" type="primary">flaF</name>
    <name evidence="1" type="ORF">D6850_16265</name>
</gene>
<proteinExistence type="predicted"/>
<comment type="caution">
    <text evidence="1">The sequence shown here is derived from an EMBL/GenBank/DDBJ whole genome shotgun (WGS) entry which is preliminary data.</text>
</comment>
<dbReference type="InterPro" id="IPR010845">
    <property type="entry name" value="FlaF"/>
</dbReference>
<reference evidence="1 2" key="1">
    <citation type="submission" date="2018-09" db="EMBL/GenBank/DDBJ databases">
        <title>Roseovarius spongiae sp. nov., isolated from a marine sponge.</title>
        <authorList>
            <person name="Zhuang L."/>
            <person name="Luo L."/>
        </authorList>
    </citation>
    <scope>NUCLEOTIDE SEQUENCE [LARGE SCALE GENOMIC DNA]</scope>
    <source>
        <strain evidence="1 2">HN-E21</strain>
    </source>
</reference>
<organism evidence="1 2">
    <name type="scientific">Roseovarius spongiae</name>
    <dbReference type="NCBI Taxonomy" id="2320272"/>
    <lineage>
        <taxon>Bacteria</taxon>
        <taxon>Pseudomonadati</taxon>
        <taxon>Pseudomonadota</taxon>
        <taxon>Alphaproteobacteria</taxon>
        <taxon>Rhodobacterales</taxon>
        <taxon>Roseobacteraceae</taxon>
        <taxon>Roseovarius</taxon>
    </lineage>
</organism>
<dbReference type="Proteomes" id="UP000281128">
    <property type="component" value="Unassembled WGS sequence"/>
</dbReference>
<evidence type="ECO:0000313" key="1">
    <source>
        <dbReference type="EMBL" id="RKF13053.1"/>
    </source>
</evidence>
<keyword evidence="1" id="KW-0282">Flagellum</keyword>
<evidence type="ECO:0000313" key="2">
    <source>
        <dbReference type="Proteomes" id="UP000281128"/>
    </source>
</evidence>
<name>A0A3A8AR13_9RHOB</name>
<keyword evidence="1" id="KW-0969">Cilium</keyword>
<dbReference type="OrthoDB" id="9808944at2"/>
<dbReference type="GO" id="GO:0044781">
    <property type="term" value="P:bacterial-type flagellum organization"/>
    <property type="evidence" value="ECO:0007669"/>
    <property type="project" value="InterPro"/>
</dbReference>
<keyword evidence="1" id="KW-0966">Cell projection</keyword>
<dbReference type="EMBL" id="RAPE01000005">
    <property type="protein sequence ID" value="RKF13053.1"/>
    <property type="molecule type" value="Genomic_DNA"/>
</dbReference>
<dbReference type="NCBIfam" id="NF009435">
    <property type="entry name" value="PRK12794.1"/>
    <property type="match status" value="1"/>
</dbReference>
<dbReference type="RefSeq" id="WP_121168666.1">
    <property type="nucleotide sequence ID" value="NZ_RAPE01000005.1"/>
</dbReference>
<sequence>MNAIRQAQDAYSRSARTIKTPRSAEYEAFARVTNRIRSSAGSGSRGFARLADALHDNRRLWTLLATDVADDANPLPPEIRARIVYLAEFTHLHSSRVLTEGASPAPLIEINTAVMGGLRERGREG</sequence>